<feature type="region of interest" description="Disordered" evidence="1">
    <location>
        <begin position="1"/>
        <end position="25"/>
    </location>
</feature>
<sequence length="70" mass="8278">MINWFFGSNNSNDESEDNSKIEDLSNPEFWEKSGIRPIVIDENDPDYIEKLEDEVCKRIEEAVEQLKKEK</sequence>
<organism evidence="2 3">
    <name type="scientific">Plectonema cf. radiosum LEGE 06105</name>
    <dbReference type="NCBI Taxonomy" id="945769"/>
    <lineage>
        <taxon>Bacteria</taxon>
        <taxon>Bacillati</taxon>
        <taxon>Cyanobacteriota</taxon>
        <taxon>Cyanophyceae</taxon>
        <taxon>Oscillatoriophycideae</taxon>
        <taxon>Oscillatoriales</taxon>
        <taxon>Microcoleaceae</taxon>
        <taxon>Plectonema</taxon>
    </lineage>
</organism>
<comment type="caution">
    <text evidence="2">The sequence shown here is derived from an EMBL/GenBank/DDBJ whole genome shotgun (WGS) entry which is preliminary data.</text>
</comment>
<reference evidence="2" key="1">
    <citation type="submission" date="2020-10" db="EMBL/GenBank/DDBJ databases">
        <authorList>
            <person name="Castelo-Branco R."/>
            <person name="Eusebio N."/>
            <person name="Adriana R."/>
            <person name="Vieira A."/>
            <person name="Brugerolle De Fraissinette N."/>
            <person name="Rezende De Castro R."/>
            <person name="Schneider M.P."/>
            <person name="Vasconcelos V."/>
            <person name="Leao P.N."/>
        </authorList>
    </citation>
    <scope>NUCLEOTIDE SEQUENCE</scope>
    <source>
        <strain evidence="2">LEGE 06105</strain>
    </source>
</reference>
<dbReference type="EMBL" id="JADEWL010000188">
    <property type="protein sequence ID" value="MBE9216651.1"/>
    <property type="molecule type" value="Genomic_DNA"/>
</dbReference>
<dbReference type="AlphaFoldDB" id="A0A8J7F526"/>
<evidence type="ECO:0000313" key="2">
    <source>
        <dbReference type="EMBL" id="MBE9216651.1"/>
    </source>
</evidence>
<gene>
    <name evidence="2" type="ORF">IQ247_29000</name>
</gene>
<evidence type="ECO:0000313" key="3">
    <source>
        <dbReference type="Proteomes" id="UP000620559"/>
    </source>
</evidence>
<keyword evidence="3" id="KW-1185">Reference proteome</keyword>
<dbReference type="RefSeq" id="WP_193925336.1">
    <property type="nucleotide sequence ID" value="NZ_JADEWL010000188.1"/>
</dbReference>
<dbReference type="Proteomes" id="UP000620559">
    <property type="component" value="Unassembled WGS sequence"/>
</dbReference>
<accession>A0A8J7F526</accession>
<evidence type="ECO:0000256" key="1">
    <source>
        <dbReference type="SAM" id="MobiDB-lite"/>
    </source>
</evidence>
<protein>
    <submittedName>
        <fullName evidence="2">Uncharacterized protein</fullName>
    </submittedName>
</protein>
<name>A0A8J7F526_9CYAN</name>
<proteinExistence type="predicted"/>